<dbReference type="EMBL" id="LCMV01000039">
    <property type="protein sequence ID" value="KKU43036.1"/>
    <property type="molecule type" value="Genomic_DNA"/>
</dbReference>
<reference evidence="2 3" key="1">
    <citation type="journal article" date="2015" name="Nature">
        <title>rRNA introns, odd ribosomes, and small enigmatic genomes across a large radiation of phyla.</title>
        <authorList>
            <person name="Brown C.T."/>
            <person name="Hug L.A."/>
            <person name="Thomas B.C."/>
            <person name="Sharon I."/>
            <person name="Castelle C.J."/>
            <person name="Singh A."/>
            <person name="Wilkins M.J."/>
            <person name="Williams K.H."/>
            <person name="Banfield J.F."/>
        </authorList>
    </citation>
    <scope>NUCLEOTIDE SEQUENCE [LARGE SCALE GENOMIC DNA]</scope>
</reference>
<gene>
    <name evidence="2" type="ORF">UX60_C0039G0006</name>
</gene>
<organism evidence="2 3">
    <name type="scientific">Berkelbacteria bacterium GW2011_GWA2_46_7</name>
    <dbReference type="NCBI Taxonomy" id="1618335"/>
    <lineage>
        <taxon>Bacteria</taxon>
        <taxon>Candidatus Berkelbacteria</taxon>
    </lineage>
</organism>
<dbReference type="AlphaFoldDB" id="A0A0G1QDC8"/>
<dbReference type="Proteomes" id="UP000034487">
    <property type="component" value="Unassembled WGS sequence"/>
</dbReference>
<evidence type="ECO:0000313" key="2">
    <source>
        <dbReference type="EMBL" id="KKU43036.1"/>
    </source>
</evidence>
<sequence length="202" mass="21878">MNGKSSVAPKGASSTYAEQAQKAIEILRKLGNAFEYAFYNDCGNAVSVIEGLLAIGDQRGAVATGWALVRQMRNAALPHCLSAVREEIGTLGETAEAGKFHRKLIDIQVEMSRPSSDLAFDVGFRALMGLRSDVYQCRKEMENLRHEPRPRANARGAISIRRPGVTTRHATKSARNKQNRAMRGELDSAIAHGGGAGSKRGK</sequence>
<comment type="caution">
    <text evidence="2">The sequence shown here is derived from an EMBL/GenBank/DDBJ whole genome shotgun (WGS) entry which is preliminary data.</text>
</comment>
<feature type="compositionally biased region" description="Basic residues" evidence="1">
    <location>
        <begin position="169"/>
        <end position="180"/>
    </location>
</feature>
<protein>
    <submittedName>
        <fullName evidence="2">Uncharacterized protein</fullName>
    </submittedName>
</protein>
<proteinExistence type="predicted"/>
<feature type="compositionally biased region" description="Gly residues" evidence="1">
    <location>
        <begin position="192"/>
        <end position="202"/>
    </location>
</feature>
<feature type="region of interest" description="Disordered" evidence="1">
    <location>
        <begin position="156"/>
        <end position="202"/>
    </location>
</feature>
<evidence type="ECO:0000256" key="1">
    <source>
        <dbReference type="SAM" id="MobiDB-lite"/>
    </source>
</evidence>
<accession>A0A0G1QDC8</accession>
<name>A0A0G1QDC8_9BACT</name>
<evidence type="ECO:0000313" key="3">
    <source>
        <dbReference type="Proteomes" id="UP000034487"/>
    </source>
</evidence>